<evidence type="ECO:0000259" key="10">
    <source>
        <dbReference type="PROSITE" id="PS50067"/>
    </source>
</evidence>
<protein>
    <submittedName>
        <fullName evidence="11">CSON009251 protein</fullName>
    </submittedName>
</protein>
<gene>
    <name evidence="11" type="primary">CSON009251</name>
</gene>
<dbReference type="VEuPathDB" id="VectorBase:CSON009251"/>
<feature type="region of interest" description="Disordered" evidence="9">
    <location>
        <begin position="951"/>
        <end position="973"/>
    </location>
</feature>
<dbReference type="PANTHER" id="PTHR47968">
    <property type="entry name" value="CENTROMERE PROTEIN E"/>
    <property type="match status" value="1"/>
</dbReference>
<keyword evidence="6" id="KW-0206">Cytoskeleton</keyword>
<dbReference type="SUPFAM" id="SSF52540">
    <property type="entry name" value="P-loop containing nucleoside triphosphate hydrolases"/>
    <property type="match status" value="1"/>
</dbReference>
<sequence length="2236" mass="257857">MASTKLSQNHNVKVMVKVRPLINREKENGEVACWEKVSDKEIRELDVVSPAHPYIYDQVFGATDSSALIYETEISHIVDSCVQGFNGSVMAYGQTASGKTYTMMGNEMNPGIIRLVAQNIFDIIEQHDDKDIYIVRCSFLEIYNEKVNDLLNPEMTNLDIVETPDGTVMIKNASEKVVKKAQHIVELIEFGNATKRMGETAANDRSSRSHTIFRIVRKKLMIFQAFSNKYYLQMIESQGHEDEKSSIKMGTLDLVDLAGSESINKTKASGDRLKEGISINRSLLELGRVIKELSEKKEGEEKFIVFRNSKLTRVIQHSLGGNAKSVVICTVSPAERDETKNTLRFASRAKNVKNSPKLNEIVSDQAMIKRLNHELVTLRKQIEDMSRNQGQNEPSASERIRQDIIDRIAKCEMQFIRSKKHNQRKKELRRQTWHHLGGTSEKNNTELIDIDHENSRELMPPPPPIFTLQRGSNAIHTEDTFNFPSVNHDEFFEPGEMVTFNSTPSPKMTAKRIHTPKTFRRRLPSIAETPPIGSTPNSCDRCKFLENELEELTDFTKVEQVYHVHEDAEKPNCNATIKQLREELEETQKLLEMSNVEINSLKVNIESALRSKDDAIKSQGISESHSAGVEYELELLKAKYEKREKELLELLQEKTEESKLIEQSNDEMKLKIKSIEQELFDLQMKFESERQANEKAGLEASIKHEAIRHSIINSMSPQNHDKEKTLNGSHQSLKPNNTICGDDLMCDFTFNSTGGCLKENNLSHLDESVKKINGTVIESTPIKNNEQKVNEQLMLKIQEIESLSNELEIARSDIKELKKTNKALQAEHDDISMQLVEAIQDSDAFKTELEKLKEISTIPQTEDNKITDLNSKLEKVLEEKNELQTQLDQATKQIESFKQELNELRATLEELVPIVAEKDKLDHEHQEMKKELQEIQSELIEKSNEIQSLKQSLEEKEQQLTATETESSQKLNTQETEIKTLQQALKEMSDSIKEKDDISELKCKIDTFETERDTIKKQLNSMNTENAELISEIERLKSDIEAKELKITDLILADENLNEKLRLQEEEIEKLKSEIQNSIDIEFKLNEKTEEIEKLLKDLEEKERRITELTANELDLKEKLEGHVNEIEALKCVESSEKGENTENDELKLKLDSLEKEVETAKDQIIKSESENSELLSQVNELQKNLESTKNDLDRAFQEIETQKQILDNKETQINELNQKLKSQTENLEVLLKESAEIESDLNLKTEKIATLQKELEDRETKINDFQIQIENLSKESNEPQETAEIDDISELKTKLETLEKSSEETKSQLIEKETENIELKSKITELELNLERLNAEKIHINQVLEKSSEDAKSQLIEKETENSELKSKITELESNLEQLNTEKIQIHEVLEKSSEDAKSQFIEKETKNLELKSKIEALQSNLEQINTEKIQINEALTSEIDNSKKLSSELEMIQKRLEESENELNVIKTSMADLETKFTEKSNECSAKEEKIKDLSKLVDEIKCEKESSNDSEITSLTNSLIEARSDLDKKSQEWEEKSKKLEENLSKALQEKTQCEEKLTSLKQELLESFEKLDQQFTLNSDLNLELSSFKTEVEKLKSNLMDCENQVDTLLNEKEALEEQLMKHQESVNSFESKIGELTKEIEGLNNEKSSILLELDQIQMSRKESLTTIEGLKHENADLTKKLSFIEEKCNSKDAEIEKLQHELSGSTEKSKKCHEESLKAHEEQMKQLQSEIQALHQEKSSISSKLGEINAEHKKSLIKIDTLSSENSDLIMKLSTVEEELAVKDDQLSELKSKYEQALNEIDSQKTSLLDKSTKVQTQCEEISSLQQSLLQKDQLLQQLNEKVKQHDLEREQHRFELEDLRKRTITDRRRSRRESAHDELRPLVRSLKAIACQTEPTDENCQCVVLNEKLEKMKVELLRAKVTADHYRHGNDMKVGDMKEEKERVEKKLKEAMAEVNRLGNETNRIRGEREALREKLMQIISERKTCAVCHERSNRKISCREVQTDLEVPIVSMHSDAVSLEQKMYIKKLEDDLAITSKKYQECKLVAQDRREKIKEKEAEISALKNNRSPEGGKENISNNVQISQLKNDLIQLKKENIELVQHYKHYKSLYMSKMSQQSNSNKKSDGSSQTDPINCLSPEDYKTLTDEREMFETKYRRAAVWVNQLKENIAIYQSKFVERVAEVHACYLALSKYTDIKPTPTEQMEEIYRKGYEKYRKDNPDFIRKYVD</sequence>
<dbReference type="GO" id="GO:0005874">
    <property type="term" value="C:microtubule"/>
    <property type="evidence" value="ECO:0007669"/>
    <property type="project" value="TreeGrafter"/>
</dbReference>
<feature type="region of interest" description="Disordered" evidence="9">
    <location>
        <begin position="2122"/>
        <end position="2147"/>
    </location>
</feature>
<dbReference type="GO" id="GO:0000278">
    <property type="term" value="P:mitotic cell cycle"/>
    <property type="evidence" value="ECO:0007669"/>
    <property type="project" value="TreeGrafter"/>
</dbReference>
<accession>A0A336M3Q1</accession>
<dbReference type="GO" id="GO:0007018">
    <property type="term" value="P:microtubule-based movement"/>
    <property type="evidence" value="ECO:0007669"/>
    <property type="project" value="InterPro"/>
</dbReference>
<dbReference type="InterPro" id="IPR027417">
    <property type="entry name" value="P-loop_NTPase"/>
</dbReference>
<dbReference type="Pfam" id="PF00225">
    <property type="entry name" value="Kinesin"/>
    <property type="match status" value="1"/>
</dbReference>
<comment type="similarity">
    <text evidence="7">Belongs to the TRAFAC class myosin-kinesin ATPase superfamily. Kinesin family.</text>
</comment>
<dbReference type="InterPro" id="IPR019821">
    <property type="entry name" value="Kinesin_motor_CS"/>
</dbReference>
<organism evidence="11">
    <name type="scientific">Culicoides sonorensis</name>
    <name type="common">Biting midge</name>
    <dbReference type="NCBI Taxonomy" id="179676"/>
    <lineage>
        <taxon>Eukaryota</taxon>
        <taxon>Metazoa</taxon>
        <taxon>Ecdysozoa</taxon>
        <taxon>Arthropoda</taxon>
        <taxon>Hexapoda</taxon>
        <taxon>Insecta</taxon>
        <taxon>Pterygota</taxon>
        <taxon>Neoptera</taxon>
        <taxon>Endopterygota</taxon>
        <taxon>Diptera</taxon>
        <taxon>Nematocera</taxon>
        <taxon>Chironomoidea</taxon>
        <taxon>Ceratopogonidae</taxon>
        <taxon>Ceratopogoninae</taxon>
        <taxon>Culicoides</taxon>
        <taxon>Monoculicoides</taxon>
    </lineage>
</organism>
<feature type="coiled-coil region" evidence="8">
    <location>
        <begin position="2054"/>
        <end position="2110"/>
    </location>
</feature>
<dbReference type="Gene3D" id="1.10.287.1490">
    <property type="match status" value="2"/>
</dbReference>
<evidence type="ECO:0000256" key="2">
    <source>
        <dbReference type="ARBA" id="ARBA00022741"/>
    </source>
</evidence>
<comment type="subcellular location">
    <subcellularLocation>
        <location evidence="1">Cytoplasm</location>
        <location evidence="1">Cytoskeleton</location>
    </subcellularLocation>
</comment>
<dbReference type="SMART" id="SM00129">
    <property type="entry name" value="KISc"/>
    <property type="match status" value="1"/>
</dbReference>
<dbReference type="Gene3D" id="3.40.850.10">
    <property type="entry name" value="Kinesin motor domain"/>
    <property type="match status" value="1"/>
</dbReference>
<feature type="domain" description="Kinesin motor" evidence="10">
    <location>
        <begin position="11"/>
        <end position="352"/>
    </location>
</feature>
<evidence type="ECO:0000256" key="5">
    <source>
        <dbReference type="ARBA" id="ARBA00023175"/>
    </source>
</evidence>
<evidence type="ECO:0000256" key="9">
    <source>
        <dbReference type="SAM" id="MobiDB-lite"/>
    </source>
</evidence>
<dbReference type="Pfam" id="PF14197">
    <property type="entry name" value="Cep57_CLD_2"/>
    <property type="match status" value="1"/>
</dbReference>
<reference evidence="11" key="1">
    <citation type="submission" date="2018-07" db="EMBL/GenBank/DDBJ databases">
        <authorList>
            <person name="Quirk P.G."/>
            <person name="Krulwich T.A."/>
        </authorList>
    </citation>
    <scope>NUCLEOTIDE SEQUENCE</scope>
</reference>
<name>A0A336M3Q1_CULSO</name>
<evidence type="ECO:0000256" key="6">
    <source>
        <dbReference type="ARBA" id="ARBA00023212"/>
    </source>
</evidence>
<keyword evidence="3 7" id="KW-0067">ATP-binding</keyword>
<evidence type="ECO:0000313" key="11">
    <source>
        <dbReference type="EMBL" id="SSX23563.1"/>
    </source>
</evidence>
<dbReference type="PRINTS" id="PR00380">
    <property type="entry name" value="KINESINHEAVY"/>
</dbReference>
<dbReference type="InterPro" id="IPR027640">
    <property type="entry name" value="Kinesin-like_fam"/>
</dbReference>
<feature type="binding site" evidence="7">
    <location>
        <begin position="93"/>
        <end position="100"/>
    </location>
    <ligand>
        <name>ATP</name>
        <dbReference type="ChEBI" id="CHEBI:30616"/>
    </ligand>
</feature>
<dbReference type="GO" id="GO:0008017">
    <property type="term" value="F:microtubule binding"/>
    <property type="evidence" value="ECO:0007669"/>
    <property type="project" value="InterPro"/>
</dbReference>
<keyword evidence="6" id="KW-0963">Cytoplasm</keyword>
<evidence type="ECO:0000256" key="8">
    <source>
        <dbReference type="SAM" id="Coils"/>
    </source>
</evidence>
<dbReference type="PROSITE" id="PS00411">
    <property type="entry name" value="KINESIN_MOTOR_1"/>
    <property type="match status" value="1"/>
</dbReference>
<feature type="compositionally biased region" description="Low complexity" evidence="9">
    <location>
        <begin position="2122"/>
        <end position="2137"/>
    </location>
</feature>
<dbReference type="InterPro" id="IPR036961">
    <property type="entry name" value="Kinesin_motor_dom_sf"/>
</dbReference>
<feature type="coiled-coil region" evidence="8">
    <location>
        <begin position="633"/>
        <end position="685"/>
    </location>
</feature>
<dbReference type="PANTHER" id="PTHR47968:SF75">
    <property type="entry name" value="CENTROMERE-ASSOCIATED PROTEIN E"/>
    <property type="match status" value="1"/>
</dbReference>
<evidence type="ECO:0000256" key="4">
    <source>
        <dbReference type="ARBA" id="ARBA00023054"/>
    </source>
</evidence>
<evidence type="ECO:0000256" key="3">
    <source>
        <dbReference type="ARBA" id="ARBA00022840"/>
    </source>
</evidence>
<keyword evidence="2 7" id="KW-0547">Nucleotide-binding</keyword>
<keyword evidence="5 7" id="KW-0505">Motor protein</keyword>
<dbReference type="GO" id="GO:0005524">
    <property type="term" value="F:ATP binding"/>
    <property type="evidence" value="ECO:0007669"/>
    <property type="project" value="UniProtKB-UniRule"/>
</dbReference>
<dbReference type="EMBL" id="UFQT01000364">
    <property type="protein sequence ID" value="SSX23563.1"/>
    <property type="molecule type" value="Genomic_DNA"/>
</dbReference>
<dbReference type="OMA" id="HMEEEKT"/>
<feature type="coiled-coil region" evidence="8">
    <location>
        <begin position="570"/>
        <end position="604"/>
    </location>
</feature>
<dbReference type="InterPro" id="IPR025925">
    <property type="entry name" value="PPC89_CLD"/>
</dbReference>
<feature type="coiled-coil region" evidence="8">
    <location>
        <begin position="1941"/>
        <end position="1982"/>
    </location>
</feature>
<dbReference type="GO" id="GO:0003777">
    <property type="term" value="F:microtubule motor activity"/>
    <property type="evidence" value="ECO:0007669"/>
    <property type="project" value="InterPro"/>
</dbReference>
<feature type="compositionally biased region" description="Polar residues" evidence="9">
    <location>
        <begin position="959"/>
        <end position="973"/>
    </location>
</feature>
<evidence type="ECO:0000256" key="1">
    <source>
        <dbReference type="ARBA" id="ARBA00004245"/>
    </source>
</evidence>
<proteinExistence type="inferred from homology"/>
<keyword evidence="4 8" id="KW-0175">Coiled coil</keyword>
<evidence type="ECO:0000256" key="7">
    <source>
        <dbReference type="PROSITE-ProRule" id="PRU00283"/>
    </source>
</evidence>
<dbReference type="InterPro" id="IPR001752">
    <property type="entry name" value="Kinesin_motor_dom"/>
</dbReference>
<dbReference type="PROSITE" id="PS50067">
    <property type="entry name" value="KINESIN_MOTOR_2"/>
    <property type="match status" value="1"/>
</dbReference>